<feature type="transmembrane region" description="Helical" evidence="1">
    <location>
        <begin position="46"/>
        <end position="70"/>
    </location>
</feature>
<evidence type="ECO:0000313" key="4">
    <source>
        <dbReference type="Proteomes" id="UP000228535"/>
    </source>
</evidence>
<dbReference type="AlphaFoldDB" id="A0A2M9BLD7"/>
<feature type="transmembrane region" description="Helical" evidence="1">
    <location>
        <begin position="132"/>
        <end position="154"/>
    </location>
</feature>
<comment type="caution">
    <text evidence="3">The sequence shown here is derived from an EMBL/GenBank/DDBJ whole genome shotgun (WGS) entry which is preliminary data.</text>
</comment>
<feature type="domain" description="Acyltransferase 3" evidence="2">
    <location>
        <begin position="14"/>
        <end position="357"/>
    </location>
</feature>
<dbReference type="RefSeq" id="WP_100334488.1">
    <property type="nucleotide sequence ID" value="NZ_PGFA01000001.1"/>
</dbReference>
<evidence type="ECO:0000256" key="1">
    <source>
        <dbReference type="SAM" id="Phobius"/>
    </source>
</evidence>
<dbReference type="PANTHER" id="PTHR23028">
    <property type="entry name" value="ACETYLTRANSFERASE"/>
    <property type="match status" value="1"/>
</dbReference>
<feature type="transmembrane region" description="Helical" evidence="1">
    <location>
        <begin position="91"/>
        <end position="112"/>
    </location>
</feature>
<reference evidence="3 4" key="1">
    <citation type="submission" date="2017-11" db="EMBL/GenBank/DDBJ databases">
        <title>Genomic Encyclopedia of Archaeal and Bacterial Type Strains, Phase II (KMG-II): From Individual Species to Whole Genera.</title>
        <authorList>
            <person name="Goeker M."/>
        </authorList>
    </citation>
    <scope>NUCLEOTIDE SEQUENCE [LARGE SCALE GENOMIC DNA]</scope>
    <source>
        <strain evidence="3 4">DSM 11115</strain>
    </source>
</reference>
<dbReference type="Pfam" id="PF01757">
    <property type="entry name" value="Acyl_transf_3"/>
    <property type="match status" value="1"/>
</dbReference>
<dbReference type="OrthoDB" id="290051at2"/>
<accession>A0A2M9BLD7</accession>
<evidence type="ECO:0000259" key="2">
    <source>
        <dbReference type="Pfam" id="PF01757"/>
    </source>
</evidence>
<sequence length="396" mass="44784">MTEIPLPAQPIKLAYIDALRGWAILAVVWVHVLYFGAQEQFLRSDFVSFCLSGARGVQLFFVVSAFTLFLSMGVRQRKEKYPTLNFFIRRFFRIAPLFYLGILFYVLTYSYSWASLRSVLVTVLFINGAHPYTINSLVPGGWSITVEMTFYAVAPLLFRWIKSLRSAVWLCGISLGASMVLSYLLRQHPVISIHDEASKLVYDDWLFGYFPNQLPVFSLGIVFYYVVKENKPLPRPGTLLACSLGLLAVLIVLMSFFGDAHRSQWLLLGHSLPAPAHWLFSVAFLLLALALHQREYSFFVNPLTTYIGKISFSLYLAHFAVFTFLNKLGVFSLIPATGPSSSMANLLIRFATGLLVSAGVAHLLFRFIETPFQQLGKRLIAQLEHRENLARPLVCQ</sequence>
<dbReference type="InterPro" id="IPR050879">
    <property type="entry name" value="Acyltransferase_3"/>
</dbReference>
<keyword evidence="1" id="KW-0812">Transmembrane</keyword>
<evidence type="ECO:0000313" key="3">
    <source>
        <dbReference type="EMBL" id="PJJ58735.1"/>
    </source>
</evidence>
<name>A0A2M9BLD7_9BACT</name>
<dbReference type="InterPro" id="IPR002656">
    <property type="entry name" value="Acyl_transf_3_dom"/>
</dbReference>
<dbReference type="Proteomes" id="UP000228535">
    <property type="component" value="Unassembled WGS sequence"/>
</dbReference>
<feature type="transmembrane region" description="Helical" evidence="1">
    <location>
        <begin position="270"/>
        <end position="291"/>
    </location>
</feature>
<feature type="transmembrane region" description="Helical" evidence="1">
    <location>
        <begin position="346"/>
        <end position="368"/>
    </location>
</feature>
<feature type="transmembrane region" description="Helical" evidence="1">
    <location>
        <begin position="205"/>
        <end position="227"/>
    </location>
</feature>
<dbReference type="PANTHER" id="PTHR23028:SF53">
    <property type="entry name" value="ACYL_TRANSF_3 DOMAIN-CONTAINING PROTEIN"/>
    <property type="match status" value="1"/>
</dbReference>
<keyword evidence="1" id="KW-0472">Membrane</keyword>
<dbReference type="GO" id="GO:0016747">
    <property type="term" value="F:acyltransferase activity, transferring groups other than amino-acyl groups"/>
    <property type="evidence" value="ECO:0007669"/>
    <property type="project" value="InterPro"/>
</dbReference>
<protein>
    <submittedName>
        <fullName evidence="3">Peptidoglycan/LPS O-acetylase OafA/YrhL</fullName>
    </submittedName>
</protein>
<keyword evidence="1" id="KW-1133">Transmembrane helix</keyword>
<dbReference type="GO" id="GO:0016020">
    <property type="term" value="C:membrane"/>
    <property type="evidence" value="ECO:0007669"/>
    <property type="project" value="TreeGrafter"/>
</dbReference>
<keyword evidence="4" id="KW-1185">Reference proteome</keyword>
<dbReference type="GO" id="GO:0000271">
    <property type="term" value="P:polysaccharide biosynthetic process"/>
    <property type="evidence" value="ECO:0007669"/>
    <property type="project" value="TreeGrafter"/>
</dbReference>
<proteinExistence type="predicted"/>
<gene>
    <name evidence="3" type="ORF">CLV45_0145</name>
</gene>
<feature type="transmembrane region" description="Helical" evidence="1">
    <location>
        <begin position="166"/>
        <end position="185"/>
    </location>
</feature>
<feature type="transmembrane region" description="Helical" evidence="1">
    <location>
        <begin position="12"/>
        <end position="34"/>
    </location>
</feature>
<feature type="transmembrane region" description="Helical" evidence="1">
    <location>
        <begin position="239"/>
        <end position="258"/>
    </location>
</feature>
<feature type="transmembrane region" description="Helical" evidence="1">
    <location>
        <begin position="312"/>
        <end position="334"/>
    </location>
</feature>
<organism evidence="3 4">
    <name type="scientific">Hymenobacter chitinivorans DSM 11115</name>
    <dbReference type="NCBI Taxonomy" id="1121954"/>
    <lineage>
        <taxon>Bacteria</taxon>
        <taxon>Pseudomonadati</taxon>
        <taxon>Bacteroidota</taxon>
        <taxon>Cytophagia</taxon>
        <taxon>Cytophagales</taxon>
        <taxon>Hymenobacteraceae</taxon>
        <taxon>Hymenobacter</taxon>
    </lineage>
</organism>
<dbReference type="EMBL" id="PGFA01000001">
    <property type="protein sequence ID" value="PJJ58735.1"/>
    <property type="molecule type" value="Genomic_DNA"/>
</dbReference>